<protein>
    <submittedName>
        <fullName evidence="5">(pine wood nematode) hypothetical protein</fullName>
    </submittedName>
    <submittedName>
        <fullName evidence="9">HTH CENPB-type domain-containing protein</fullName>
    </submittedName>
</protein>
<dbReference type="PROSITE" id="PS51253">
    <property type="entry name" value="HTH_CENPB"/>
    <property type="match status" value="1"/>
</dbReference>
<comment type="subcellular location">
    <subcellularLocation>
        <location evidence="1">Nucleus</location>
    </subcellularLocation>
</comment>
<dbReference type="AlphaFoldDB" id="A0A1I7RVT6"/>
<evidence type="ECO:0000256" key="1">
    <source>
        <dbReference type="ARBA" id="ARBA00004123"/>
    </source>
</evidence>
<evidence type="ECO:0000313" key="6">
    <source>
        <dbReference type="EMBL" id="CAG9082156.1"/>
    </source>
</evidence>
<dbReference type="Gene3D" id="1.10.10.60">
    <property type="entry name" value="Homeodomain-like"/>
    <property type="match status" value="1"/>
</dbReference>
<evidence type="ECO:0000259" key="4">
    <source>
        <dbReference type="PROSITE" id="PS51253"/>
    </source>
</evidence>
<evidence type="ECO:0000313" key="8">
    <source>
        <dbReference type="Proteomes" id="UP000659654"/>
    </source>
</evidence>
<evidence type="ECO:0000256" key="3">
    <source>
        <dbReference type="SAM" id="MobiDB-lite"/>
    </source>
</evidence>
<dbReference type="EMBL" id="CAJFDI010000001">
    <property type="protein sequence ID" value="CAD5208603.1"/>
    <property type="molecule type" value="Genomic_DNA"/>
</dbReference>
<name>A0A1I7RVT6_BURXY</name>
<feature type="compositionally biased region" description="Basic and acidic residues" evidence="3">
    <location>
        <begin position="92"/>
        <end position="110"/>
    </location>
</feature>
<dbReference type="OrthoDB" id="5794751at2759"/>
<evidence type="ECO:0000313" key="7">
    <source>
        <dbReference type="Proteomes" id="UP000095284"/>
    </source>
</evidence>
<dbReference type="SUPFAM" id="SSF46689">
    <property type="entry name" value="Homeodomain-like"/>
    <property type="match status" value="1"/>
</dbReference>
<evidence type="ECO:0000256" key="2">
    <source>
        <dbReference type="ARBA" id="ARBA00023125"/>
    </source>
</evidence>
<evidence type="ECO:0000313" key="9">
    <source>
        <dbReference type="WBParaSite" id="BXY_0484800.1"/>
    </source>
</evidence>
<keyword evidence="2" id="KW-0238">DNA-binding</keyword>
<evidence type="ECO:0000313" key="5">
    <source>
        <dbReference type="EMBL" id="CAD5208603.1"/>
    </source>
</evidence>
<sequence>MLNGWLQRAENIRQSRPGSMKSGRSGRKPHFPEVEEKLFEIYGKEEDFKNNQWLRETAKKLANEVKFDNSKGQFSERWLANFKRRYQLENEKGWRESRNSLTETESHSDTESESMCGAEIGSDWASGLKELAGELLGQPQPPIHGFYRRFPELRRKTPAAKRKRTI</sequence>
<dbReference type="eggNOG" id="ENOG502SP32">
    <property type="taxonomic scope" value="Eukaryota"/>
</dbReference>
<accession>A0A1I7RVT6</accession>
<dbReference type="GO" id="GO:0005634">
    <property type="term" value="C:nucleus"/>
    <property type="evidence" value="ECO:0007669"/>
    <property type="project" value="UniProtKB-SubCell"/>
</dbReference>
<dbReference type="Proteomes" id="UP000582659">
    <property type="component" value="Unassembled WGS sequence"/>
</dbReference>
<feature type="region of interest" description="Disordered" evidence="3">
    <location>
        <begin position="1"/>
        <end position="32"/>
    </location>
</feature>
<keyword evidence="8" id="KW-1185">Reference proteome</keyword>
<proteinExistence type="predicted"/>
<feature type="compositionally biased region" description="Basic residues" evidence="3">
    <location>
        <begin position="156"/>
        <end position="166"/>
    </location>
</feature>
<dbReference type="WBParaSite" id="BXY_0484800.1">
    <property type="protein sequence ID" value="BXY_0484800.1"/>
    <property type="gene ID" value="BXY_0484800"/>
</dbReference>
<dbReference type="Proteomes" id="UP000095284">
    <property type="component" value="Unplaced"/>
</dbReference>
<organism evidence="7 9">
    <name type="scientific">Bursaphelenchus xylophilus</name>
    <name type="common">Pinewood nematode worm</name>
    <name type="synonym">Aphelenchoides xylophilus</name>
    <dbReference type="NCBI Taxonomy" id="6326"/>
    <lineage>
        <taxon>Eukaryota</taxon>
        <taxon>Metazoa</taxon>
        <taxon>Ecdysozoa</taxon>
        <taxon>Nematoda</taxon>
        <taxon>Chromadorea</taxon>
        <taxon>Rhabditida</taxon>
        <taxon>Tylenchina</taxon>
        <taxon>Tylenchomorpha</taxon>
        <taxon>Aphelenchoidea</taxon>
        <taxon>Aphelenchoididae</taxon>
        <taxon>Bursaphelenchus</taxon>
    </lineage>
</organism>
<feature type="domain" description="HTH CENPB-type" evidence="4">
    <location>
        <begin position="22"/>
        <end position="92"/>
    </location>
</feature>
<dbReference type="GO" id="GO:0003677">
    <property type="term" value="F:DNA binding"/>
    <property type="evidence" value="ECO:0007669"/>
    <property type="project" value="UniProtKB-KW"/>
</dbReference>
<dbReference type="SMR" id="A0A1I7RVT6"/>
<reference evidence="6" key="2">
    <citation type="submission" date="2020-08" db="EMBL/GenBank/DDBJ databases">
        <authorList>
            <person name="Kikuchi T."/>
        </authorList>
    </citation>
    <scope>NUCLEOTIDE SEQUENCE</scope>
    <source>
        <strain evidence="5">Ka4C1</strain>
    </source>
</reference>
<dbReference type="Proteomes" id="UP000659654">
    <property type="component" value="Unassembled WGS sequence"/>
</dbReference>
<dbReference type="InterPro" id="IPR006600">
    <property type="entry name" value="HTH_CenpB_DNA-bd_dom"/>
</dbReference>
<gene>
    <name evidence="5" type="ORF">BXYJ_LOCUS839</name>
</gene>
<dbReference type="Pfam" id="PF03221">
    <property type="entry name" value="HTH_Tnp_Tc5"/>
    <property type="match status" value="1"/>
</dbReference>
<feature type="region of interest" description="Disordered" evidence="3">
    <location>
        <begin position="92"/>
        <end position="119"/>
    </location>
</feature>
<reference evidence="9" key="1">
    <citation type="submission" date="2016-11" db="UniProtKB">
        <authorList>
            <consortium name="WormBaseParasite"/>
        </authorList>
    </citation>
    <scope>IDENTIFICATION</scope>
</reference>
<dbReference type="EMBL" id="CAJFCV020000001">
    <property type="protein sequence ID" value="CAG9082156.1"/>
    <property type="molecule type" value="Genomic_DNA"/>
</dbReference>
<feature type="region of interest" description="Disordered" evidence="3">
    <location>
        <begin position="146"/>
        <end position="166"/>
    </location>
</feature>
<dbReference type="InterPro" id="IPR009057">
    <property type="entry name" value="Homeodomain-like_sf"/>
</dbReference>